<dbReference type="CDD" id="cd13539">
    <property type="entry name" value="PBP2_AvModA"/>
    <property type="match status" value="1"/>
</dbReference>
<dbReference type="PANTHER" id="PTHR30632">
    <property type="entry name" value="MOLYBDATE-BINDING PERIPLASMIC PROTEIN"/>
    <property type="match status" value="1"/>
</dbReference>
<protein>
    <submittedName>
        <fullName evidence="5">Molybdate ABC transporter substrate-binding protein</fullName>
    </submittedName>
</protein>
<proteinExistence type="inferred from homology"/>
<comment type="caution">
    <text evidence="5">The sequence shown here is derived from an EMBL/GenBank/DDBJ whole genome shotgun (WGS) entry which is preliminary data.</text>
</comment>
<gene>
    <name evidence="5" type="primary">modA</name>
    <name evidence="5" type="ORF">TUM4438_08390</name>
</gene>
<feature type="chain" id="PRO_5047282789" evidence="4">
    <location>
        <begin position="24"/>
        <end position="259"/>
    </location>
</feature>
<evidence type="ECO:0000313" key="6">
    <source>
        <dbReference type="Proteomes" id="UP000887104"/>
    </source>
</evidence>
<evidence type="ECO:0000313" key="5">
    <source>
        <dbReference type="EMBL" id="GIU42255.1"/>
    </source>
</evidence>
<keyword evidence="2" id="KW-0479">Metal-binding</keyword>
<evidence type="ECO:0000256" key="4">
    <source>
        <dbReference type="SAM" id="SignalP"/>
    </source>
</evidence>
<keyword evidence="3 4" id="KW-0732">Signal</keyword>
<dbReference type="PANTHER" id="PTHR30632:SF14">
    <property type="entry name" value="TUNGSTATE_MOLYBDATE_CHROMATE-BINDING PROTEIN MODA"/>
    <property type="match status" value="1"/>
</dbReference>
<dbReference type="EMBL" id="BPEY01000009">
    <property type="protein sequence ID" value="GIU42255.1"/>
    <property type="molecule type" value="Genomic_DNA"/>
</dbReference>
<dbReference type="PIRSF" id="PIRSF004846">
    <property type="entry name" value="ModA"/>
    <property type="match status" value="1"/>
</dbReference>
<dbReference type="Pfam" id="PF13531">
    <property type="entry name" value="SBP_bac_11"/>
    <property type="match status" value="1"/>
</dbReference>
<organism evidence="5 6">
    <name type="scientific">Shewanella sairae</name>
    <dbReference type="NCBI Taxonomy" id="190310"/>
    <lineage>
        <taxon>Bacteria</taxon>
        <taxon>Pseudomonadati</taxon>
        <taxon>Pseudomonadota</taxon>
        <taxon>Gammaproteobacteria</taxon>
        <taxon>Alteromonadales</taxon>
        <taxon>Shewanellaceae</taxon>
        <taxon>Shewanella</taxon>
    </lineage>
</organism>
<dbReference type="InterPro" id="IPR044084">
    <property type="entry name" value="AvModA-like_subst-bd"/>
</dbReference>
<accession>A0ABQ4P414</accession>
<keyword evidence="6" id="KW-1185">Reference proteome</keyword>
<dbReference type="InterPro" id="IPR050682">
    <property type="entry name" value="ModA/WtpA"/>
</dbReference>
<reference evidence="5" key="1">
    <citation type="submission" date="2021-05" db="EMBL/GenBank/DDBJ databases">
        <title>Molecular characterization for Shewanella algae harboring chromosomal blaOXA-55-like strains isolated from clinical and environment sample.</title>
        <authorList>
            <person name="Ohama Y."/>
            <person name="Aoki K."/>
            <person name="Harada S."/>
            <person name="Moriya K."/>
            <person name="Ishii Y."/>
            <person name="Tateda K."/>
        </authorList>
    </citation>
    <scope>NUCLEOTIDE SEQUENCE</scope>
    <source>
        <strain evidence="5">JCM 11563</strain>
    </source>
</reference>
<dbReference type="RefSeq" id="WP_220779809.1">
    <property type="nucleotide sequence ID" value="NZ_BPEY01000009.1"/>
</dbReference>
<sequence>MKFRVMLLALLLPFLAMSKVVLAAQDVPAIAAASSIKFALDDIAKQFTQETGRKVRISYGSSGNFVAQIRNGAPFELFLSADERYITQLAKAQQTPDQGVIYAVGQLAIAAPKSSPLPLDANLDGVKQFLDTKQLKRFAIANPDHAPYGERAKEVLQKLGLWQDIQPNLVFGENVSQAAQFAVSGATQGGLVALSLAVAKPFKARANYVVIPQEYYTPLDQRMVLTLKAGETAKHFYTYLQSDAAQAVFADYGFARATN</sequence>
<feature type="signal peptide" evidence="4">
    <location>
        <begin position="1"/>
        <end position="23"/>
    </location>
</feature>
<evidence type="ECO:0000256" key="3">
    <source>
        <dbReference type="ARBA" id="ARBA00022729"/>
    </source>
</evidence>
<evidence type="ECO:0000256" key="2">
    <source>
        <dbReference type="ARBA" id="ARBA00022723"/>
    </source>
</evidence>
<dbReference type="Gene3D" id="3.40.190.10">
    <property type="entry name" value="Periplasmic binding protein-like II"/>
    <property type="match status" value="2"/>
</dbReference>
<dbReference type="SUPFAM" id="SSF53850">
    <property type="entry name" value="Periplasmic binding protein-like II"/>
    <property type="match status" value="1"/>
</dbReference>
<dbReference type="NCBIfam" id="TIGR01256">
    <property type="entry name" value="modA"/>
    <property type="match status" value="1"/>
</dbReference>
<name>A0ABQ4P414_9GAMM</name>
<dbReference type="InterPro" id="IPR005950">
    <property type="entry name" value="ModA"/>
</dbReference>
<comment type="similarity">
    <text evidence="1">Belongs to the bacterial solute-binding protein ModA family.</text>
</comment>
<evidence type="ECO:0000256" key="1">
    <source>
        <dbReference type="ARBA" id="ARBA00009175"/>
    </source>
</evidence>
<dbReference type="Proteomes" id="UP000887104">
    <property type="component" value="Unassembled WGS sequence"/>
</dbReference>